<evidence type="ECO:0000313" key="3">
    <source>
        <dbReference type="Proteomes" id="UP000324800"/>
    </source>
</evidence>
<dbReference type="AlphaFoldDB" id="A0A5J4V9D0"/>
<dbReference type="Proteomes" id="UP000324800">
    <property type="component" value="Unassembled WGS sequence"/>
</dbReference>
<proteinExistence type="predicted"/>
<accession>A0A5J4V9D0</accession>
<feature type="region of interest" description="Disordered" evidence="1">
    <location>
        <begin position="62"/>
        <end position="103"/>
    </location>
</feature>
<gene>
    <name evidence="2" type="ORF">EZS28_025355</name>
</gene>
<sequence length="194" mass="22581">MDYQDQELEFQEEQELEFQGDQELEFQGDQELEFQGDQDDEEISSEISDLFSSLSFEEQIELFEGGSIDENEEPEDADVSDKDELSDEDDQDYEEYDTIEKPYYDENVQEKIEEVKEEESLNYDDDFNDQVLQESGSDGSIELSLSQIEAEYIYQFENSICLLVRTAGRVLFIGQFSAFISSSFKGSIVVRNWI</sequence>
<reference evidence="2 3" key="1">
    <citation type="submission" date="2019-03" db="EMBL/GenBank/DDBJ databases">
        <title>Single cell metagenomics reveals metabolic interactions within the superorganism composed of flagellate Streblomastix strix and complex community of Bacteroidetes bacteria on its surface.</title>
        <authorList>
            <person name="Treitli S.C."/>
            <person name="Kolisko M."/>
            <person name="Husnik F."/>
            <person name="Keeling P."/>
            <person name="Hampl V."/>
        </authorList>
    </citation>
    <scope>NUCLEOTIDE SEQUENCE [LARGE SCALE GENOMIC DNA]</scope>
    <source>
        <strain evidence="2">ST1C</strain>
    </source>
</reference>
<organism evidence="2 3">
    <name type="scientific">Streblomastix strix</name>
    <dbReference type="NCBI Taxonomy" id="222440"/>
    <lineage>
        <taxon>Eukaryota</taxon>
        <taxon>Metamonada</taxon>
        <taxon>Preaxostyla</taxon>
        <taxon>Oxymonadida</taxon>
        <taxon>Streblomastigidae</taxon>
        <taxon>Streblomastix</taxon>
    </lineage>
</organism>
<feature type="compositionally biased region" description="Acidic residues" evidence="1">
    <location>
        <begin position="67"/>
        <end position="78"/>
    </location>
</feature>
<dbReference type="EMBL" id="SNRW01008698">
    <property type="protein sequence ID" value="KAA6379117.1"/>
    <property type="molecule type" value="Genomic_DNA"/>
</dbReference>
<protein>
    <submittedName>
        <fullName evidence="2">Uncharacterized protein</fullName>
    </submittedName>
</protein>
<evidence type="ECO:0000256" key="1">
    <source>
        <dbReference type="SAM" id="MobiDB-lite"/>
    </source>
</evidence>
<evidence type="ECO:0000313" key="2">
    <source>
        <dbReference type="EMBL" id="KAA6379117.1"/>
    </source>
</evidence>
<name>A0A5J4V9D0_9EUKA</name>
<feature type="compositionally biased region" description="Acidic residues" evidence="1">
    <location>
        <begin position="84"/>
        <end position="97"/>
    </location>
</feature>
<comment type="caution">
    <text evidence="2">The sequence shown here is derived from an EMBL/GenBank/DDBJ whole genome shotgun (WGS) entry which is preliminary data.</text>
</comment>